<dbReference type="KEGG" id="fpla:A4U99_07715"/>
<dbReference type="Pfam" id="PF03432">
    <property type="entry name" value="Relaxase"/>
    <property type="match status" value="1"/>
</dbReference>
<evidence type="ECO:0000256" key="2">
    <source>
        <dbReference type="SAM" id="MobiDB-lite"/>
    </source>
</evidence>
<dbReference type="AlphaFoldDB" id="A0AAX1KKB3"/>
<evidence type="ECO:0000256" key="1">
    <source>
        <dbReference type="SAM" id="Coils"/>
    </source>
</evidence>
<feature type="coiled-coil region" evidence="1">
    <location>
        <begin position="363"/>
        <end position="390"/>
    </location>
</feature>
<dbReference type="InterPro" id="IPR005094">
    <property type="entry name" value="Endonuclease_MobA/VirD2"/>
</dbReference>
<name>A0AAX1KKB3_FLAPL</name>
<accession>A0AAX1KKB3</accession>
<feature type="domain" description="MobA/VirD2-like nuclease" evidence="3">
    <location>
        <begin position="34"/>
        <end position="168"/>
    </location>
</feature>
<dbReference type="Proteomes" id="UP000595792">
    <property type="component" value="Chromosome"/>
</dbReference>
<feature type="compositionally biased region" description="Basic and acidic residues" evidence="2">
    <location>
        <begin position="438"/>
        <end position="461"/>
    </location>
</feature>
<evidence type="ECO:0000313" key="4">
    <source>
        <dbReference type="EMBL" id="QQR06257.1"/>
    </source>
</evidence>
<dbReference type="RefSeq" id="WP_055179442.1">
    <property type="nucleotide sequence ID" value="NZ_AP031431.1"/>
</dbReference>
<gene>
    <name evidence="4" type="ORF">I5Q84_01755</name>
</gene>
<evidence type="ECO:0000259" key="3">
    <source>
        <dbReference type="Pfam" id="PF03432"/>
    </source>
</evidence>
<protein>
    <submittedName>
        <fullName evidence="4">Relaxase/mobilization nuclease domain-containing protein</fullName>
    </submittedName>
</protein>
<proteinExistence type="predicted"/>
<evidence type="ECO:0000313" key="5">
    <source>
        <dbReference type="Proteomes" id="UP000595792"/>
    </source>
</evidence>
<reference evidence="4 5" key="1">
    <citation type="submission" date="2020-11" db="EMBL/GenBank/DDBJ databases">
        <title>Closed and high quality bacterial genomes of the OMM12 community.</title>
        <authorList>
            <person name="Marbouty M."/>
            <person name="Lamy-Besnier Q."/>
            <person name="Debarbieux L."/>
            <person name="Koszul R."/>
        </authorList>
    </citation>
    <scope>NUCLEOTIDE SEQUENCE [LARGE SCALE GENOMIC DNA]</scope>
    <source>
        <strain evidence="4 5">YL31</strain>
    </source>
</reference>
<keyword evidence="1" id="KW-0175">Coiled coil</keyword>
<sequence length="474" mass="54142">MAYTKILVIHNRLHKCVGYTQDPEKTSLEAAIDYALDREKTEQTCFETAINCDRERVYADMMDTKRRWGKEGRKRKGYHIIQSFAPGEVTPDQAHAVGVEFARRLLGDRYEAIVSTHLNKAHLHSHIVFNSVSFVDGAMYRDQLKDYYGGDGVGIRGTSDAICREHGLSIIEPSEPLGGPVSRAEWEAARQGKATVRDLIRRDVDEAIRQAYTYQSFLSQLRRMGYRVKTGPRVKHTAILPPGGKGYIRLDSLKDGYTEADIQARLATVRSGEAPSLPNTPPTIFFRLLEPGRRYRVRGGMPRRPRKLTGFQALCFQYLCLLGAYPKRRPGNRAAFSMREELLKLDRYQEQFHYLRKNRIETAAQLSMQYDAIQAEMDALTERRGQLYRQKRRGDGGGEIQAEIEQITTHLRALRRDLKLCARIEGDIPKVRAAVEAQRPDHARRRPYEKTAPRGPERHSGIDTALSAHRGREH</sequence>
<organism evidence="4 5">
    <name type="scientific">Flavonifractor plautii</name>
    <name type="common">Fusobacterium plautii</name>
    <dbReference type="NCBI Taxonomy" id="292800"/>
    <lineage>
        <taxon>Bacteria</taxon>
        <taxon>Bacillati</taxon>
        <taxon>Bacillota</taxon>
        <taxon>Clostridia</taxon>
        <taxon>Eubacteriales</taxon>
        <taxon>Oscillospiraceae</taxon>
        <taxon>Flavonifractor</taxon>
    </lineage>
</organism>
<feature type="region of interest" description="Disordered" evidence="2">
    <location>
        <begin position="435"/>
        <end position="474"/>
    </location>
</feature>
<dbReference type="EMBL" id="CP065315">
    <property type="protein sequence ID" value="QQR06257.1"/>
    <property type="molecule type" value="Genomic_DNA"/>
</dbReference>